<protein>
    <submittedName>
        <fullName evidence="1">Oidioi.mRNA.OKI2018_I69.XSR.g16622.t1.cds</fullName>
    </submittedName>
</protein>
<organism evidence="1 2">
    <name type="scientific">Oikopleura dioica</name>
    <name type="common">Tunicate</name>
    <dbReference type="NCBI Taxonomy" id="34765"/>
    <lineage>
        <taxon>Eukaryota</taxon>
        <taxon>Metazoa</taxon>
        <taxon>Chordata</taxon>
        <taxon>Tunicata</taxon>
        <taxon>Appendicularia</taxon>
        <taxon>Copelata</taxon>
        <taxon>Oikopleuridae</taxon>
        <taxon>Oikopleura</taxon>
    </lineage>
</organism>
<accession>A0ABN7SGP8</accession>
<sequence>MKVLAAVVSAASAVEVANDAWTQVAAAYGDLYDAVYAAYVDRNFRDHNARKKANRLRDFYNKVENFPGRVSDSCVEFAGSGDPDAFVPPYYDSPDYGAPGDRTFLLMREPNGNRIHFVVNHPTNSPSWAHQIYTDIVCTDGQWSTYTVEVTDAGNGNVNYVASVDGSTVMSGSYAAGGSKSTGDLTAHVADNYQVGPASAYRVRNFFYQTL</sequence>
<evidence type="ECO:0000313" key="1">
    <source>
        <dbReference type="EMBL" id="CAG5099660.1"/>
    </source>
</evidence>
<proteinExistence type="predicted"/>
<name>A0ABN7SGP8_OIKDI</name>
<reference evidence="1 2" key="1">
    <citation type="submission" date="2021-04" db="EMBL/GenBank/DDBJ databases">
        <authorList>
            <person name="Bliznina A."/>
        </authorList>
    </citation>
    <scope>NUCLEOTIDE SEQUENCE [LARGE SCALE GENOMIC DNA]</scope>
</reference>
<dbReference type="Proteomes" id="UP001158576">
    <property type="component" value="Chromosome XSR"/>
</dbReference>
<evidence type="ECO:0000313" key="2">
    <source>
        <dbReference type="Proteomes" id="UP001158576"/>
    </source>
</evidence>
<keyword evidence="2" id="KW-1185">Reference proteome</keyword>
<gene>
    <name evidence="1" type="ORF">OKIOD_LOCUS8180</name>
</gene>
<dbReference type="EMBL" id="OU015569">
    <property type="protein sequence ID" value="CAG5099660.1"/>
    <property type="molecule type" value="Genomic_DNA"/>
</dbReference>